<dbReference type="Proteomes" id="UP001301728">
    <property type="component" value="Unassembled WGS sequence"/>
</dbReference>
<protein>
    <recommendedName>
        <fullName evidence="4">Isochorismate synthase</fullName>
    </recommendedName>
</protein>
<proteinExistence type="predicted"/>
<feature type="compositionally biased region" description="Basic and acidic residues" evidence="1">
    <location>
        <begin position="39"/>
        <end position="49"/>
    </location>
</feature>
<reference evidence="2 3" key="1">
    <citation type="submission" date="2023-12" db="EMBL/GenBank/DDBJ databases">
        <title>Baltic Sea Cyanobacteria.</title>
        <authorList>
            <person name="Delbaje E."/>
            <person name="Fewer D.P."/>
            <person name="Shishido T.K."/>
        </authorList>
    </citation>
    <scope>NUCLEOTIDE SEQUENCE [LARGE SCALE GENOMIC DNA]</scope>
    <source>
        <strain evidence="2 3">CCNP 1315</strain>
    </source>
</reference>
<sequence>MSKITQRFQEVFEFIGLGVKRIFSGNTDQYPKTGVQPYEGDRSRQKNPE</sequence>
<organism evidence="2 3">
    <name type="scientific">Limnoraphis robusta CCNP1315</name>
    <dbReference type="NCBI Taxonomy" id="3110306"/>
    <lineage>
        <taxon>Bacteria</taxon>
        <taxon>Bacillati</taxon>
        <taxon>Cyanobacteriota</taxon>
        <taxon>Cyanophyceae</taxon>
        <taxon>Oscillatoriophycideae</taxon>
        <taxon>Oscillatoriales</taxon>
        <taxon>Sirenicapillariaceae</taxon>
        <taxon>Limnoraphis</taxon>
    </lineage>
</organism>
<accession>A0ABU5TSR0</accession>
<comment type="caution">
    <text evidence="2">The sequence shown here is derived from an EMBL/GenBank/DDBJ whole genome shotgun (WGS) entry which is preliminary data.</text>
</comment>
<evidence type="ECO:0000313" key="2">
    <source>
        <dbReference type="EMBL" id="MEA5517608.1"/>
    </source>
</evidence>
<gene>
    <name evidence="2" type="ORF">VB854_01460</name>
</gene>
<dbReference type="RefSeq" id="WP_200906382.1">
    <property type="nucleotide sequence ID" value="NZ_JAYGHT010000002.1"/>
</dbReference>
<name>A0ABU5TSR0_9CYAN</name>
<evidence type="ECO:0000256" key="1">
    <source>
        <dbReference type="SAM" id="MobiDB-lite"/>
    </source>
</evidence>
<evidence type="ECO:0008006" key="4">
    <source>
        <dbReference type="Google" id="ProtNLM"/>
    </source>
</evidence>
<evidence type="ECO:0000313" key="3">
    <source>
        <dbReference type="Proteomes" id="UP001301728"/>
    </source>
</evidence>
<feature type="region of interest" description="Disordered" evidence="1">
    <location>
        <begin position="25"/>
        <end position="49"/>
    </location>
</feature>
<keyword evidence="3" id="KW-1185">Reference proteome</keyword>
<dbReference type="EMBL" id="JAYGHT010000002">
    <property type="protein sequence ID" value="MEA5517608.1"/>
    <property type="molecule type" value="Genomic_DNA"/>
</dbReference>